<comment type="catalytic activity">
    <reaction evidence="13">
        <text>GMP + diphosphate = guanine + 5-phospho-alpha-D-ribose 1-diphosphate</text>
        <dbReference type="Rhea" id="RHEA:25424"/>
        <dbReference type="ChEBI" id="CHEBI:16235"/>
        <dbReference type="ChEBI" id="CHEBI:33019"/>
        <dbReference type="ChEBI" id="CHEBI:58017"/>
        <dbReference type="ChEBI" id="CHEBI:58115"/>
        <dbReference type="EC" id="2.4.2.8"/>
    </reaction>
    <physiologicalReaction direction="right-to-left" evidence="13">
        <dbReference type="Rhea" id="RHEA:25426"/>
    </physiologicalReaction>
</comment>
<evidence type="ECO:0000256" key="11">
    <source>
        <dbReference type="ARBA" id="ARBA00022741"/>
    </source>
</evidence>
<dbReference type="InterPro" id="IPR050408">
    <property type="entry name" value="HGPRT"/>
</dbReference>
<proteinExistence type="inferred from homology"/>
<dbReference type="GO" id="GO:0032263">
    <property type="term" value="P:GMP salvage"/>
    <property type="evidence" value="ECO:0007669"/>
    <property type="project" value="TreeGrafter"/>
</dbReference>
<evidence type="ECO:0000256" key="7">
    <source>
        <dbReference type="ARBA" id="ARBA00022676"/>
    </source>
</evidence>
<protein>
    <recommendedName>
        <fullName evidence="5 15">Hypoxanthine phosphoribosyltransferase</fullName>
        <ecNumber evidence="5 15">2.4.2.8</ecNumber>
    </recommendedName>
</protein>
<name>A0A1U7NRF2_9DEIO</name>
<dbReference type="AlphaFoldDB" id="A0A1U7NRF2"/>
<evidence type="ECO:0000256" key="10">
    <source>
        <dbReference type="ARBA" id="ARBA00022726"/>
    </source>
</evidence>
<dbReference type="FunFam" id="3.40.50.2020:FF:000006">
    <property type="entry name" value="Hypoxanthine phosphoribosyltransferase"/>
    <property type="match status" value="1"/>
</dbReference>
<dbReference type="PANTHER" id="PTHR43340">
    <property type="entry name" value="HYPOXANTHINE-GUANINE PHOSPHORIBOSYLTRANSFERASE"/>
    <property type="match status" value="1"/>
</dbReference>
<dbReference type="STRING" id="249408.BOO71_0014695"/>
<dbReference type="NCBIfam" id="TIGR01203">
    <property type="entry name" value="HGPRTase"/>
    <property type="match status" value="1"/>
</dbReference>
<dbReference type="Pfam" id="PF00156">
    <property type="entry name" value="Pribosyltran"/>
    <property type="match status" value="1"/>
</dbReference>
<dbReference type="EMBL" id="MSTI01000178">
    <property type="protein sequence ID" value="OLV15486.1"/>
    <property type="molecule type" value="Genomic_DNA"/>
</dbReference>
<dbReference type="GO" id="GO:0000287">
    <property type="term" value="F:magnesium ion binding"/>
    <property type="evidence" value="ECO:0007669"/>
    <property type="project" value="TreeGrafter"/>
</dbReference>
<dbReference type="SUPFAM" id="SSF53271">
    <property type="entry name" value="PRTase-like"/>
    <property type="match status" value="1"/>
</dbReference>
<dbReference type="EC" id="2.4.2.8" evidence="5 15"/>
<accession>A0A1U7NRF2</accession>
<evidence type="ECO:0000313" key="18">
    <source>
        <dbReference type="Proteomes" id="UP000186607"/>
    </source>
</evidence>
<evidence type="ECO:0000256" key="12">
    <source>
        <dbReference type="ARBA" id="ARBA00022842"/>
    </source>
</evidence>
<dbReference type="CDD" id="cd06223">
    <property type="entry name" value="PRTases_typeI"/>
    <property type="match status" value="1"/>
</dbReference>
<keyword evidence="9 15" id="KW-0479">Metal-binding</keyword>
<dbReference type="RefSeq" id="WP_075836982.1">
    <property type="nucleotide sequence ID" value="NZ_MSTI01000178.1"/>
</dbReference>
<evidence type="ECO:0000256" key="6">
    <source>
        <dbReference type="ARBA" id="ARBA00022490"/>
    </source>
</evidence>
<dbReference type="GO" id="GO:0006166">
    <property type="term" value="P:purine ribonucleoside salvage"/>
    <property type="evidence" value="ECO:0007669"/>
    <property type="project" value="UniProtKB-KW"/>
</dbReference>
<keyword evidence="10 15" id="KW-0660">Purine salvage</keyword>
<keyword evidence="6 15" id="KW-0963">Cytoplasm</keyword>
<organism evidence="17 18">
    <name type="scientific">Deinococcus marmoris</name>
    <dbReference type="NCBI Taxonomy" id="249408"/>
    <lineage>
        <taxon>Bacteria</taxon>
        <taxon>Thermotogati</taxon>
        <taxon>Deinococcota</taxon>
        <taxon>Deinococci</taxon>
        <taxon>Deinococcales</taxon>
        <taxon>Deinococcaceae</taxon>
        <taxon>Deinococcus</taxon>
    </lineage>
</organism>
<comment type="caution">
    <text evidence="17">The sequence shown here is derived from an EMBL/GenBank/DDBJ whole genome shotgun (WGS) entry which is preliminary data.</text>
</comment>
<dbReference type="GO" id="GO:0046100">
    <property type="term" value="P:hypoxanthine metabolic process"/>
    <property type="evidence" value="ECO:0007669"/>
    <property type="project" value="TreeGrafter"/>
</dbReference>
<keyword evidence="11 15" id="KW-0547">Nucleotide-binding</keyword>
<dbReference type="GO" id="GO:0032264">
    <property type="term" value="P:IMP salvage"/>
    <property type="evidence" value="ECO:0007669"/>
    <property type="project" value="UniProtKB-UniPathway"/>
</dbReference>
<evidence type="ECO:0000256" key="2">
    <source>
        <dbReference type="ARBA" id="ARBA00004496"/>
    </source>
</evidence>
<dbReference type="Proteomes" id="UP000186607">
    <property type="component" value="Unassembled WGS sequence"/>
</dbReference>
<keyword evidence="12 15" id="KW-0460">Magnesium</keyword>
<keyword evidence="18" id="KW-1185">Reference proteome</keyword>
<dbReference type="GO" id="GO:0005829">
    <property type="term" value="C:cytosol"/>
    <property type="evidence" value="ECO:0007669"/>
    <property type="project" value="TreeGrafter"/>
</dbReference>
<evidence type="ECO:0000256" key="4">
    <source>
        <dbReference type="ARBA" id="ARBA00008391"/>
    </source>
</evidence>
<keyword evidence="8 15" id="KW-0808">Transferase</keyword>
<sequence length="185" mass="20407">MSAASGSTSPSRLAPGSGPVQITSEQIQARVTELAARIRQDYAGREPHLICVLNGAFMFHADLVRALDMPCTMDFLQASSYGNAKQSSGEVRLVKDLQFPISDRHVILVEDIVDTGITMNYLLHYLEGRGPATIKIAALLSKPSRRKVEVPVEYLGFTIPDAFVYGYGLDRSQYDRNLPFITSQE</sequence>
<dbReference type="Gene3D" id="3.40.50.2020">
    <property type="match status" value="1"/>
</dbReference>
<dbReference type="InterPro" id="IPR029057">
    <property type="entry name" value="PRTase-like"/>
</dbReference>
<dbReference type="eggNOG" id="COG0634">
    <property type="taxonomic scope" value="Bacteria"/>
</dbReference>
<dbReference type="GO" id="GO:0000166">
    <property type="term" value="F:nucleotide binding"/>
    <property type="evidence" value="ECO:0007669"/>
    <property type="project" value="UniProtKB-KW"/>
</dbReference>
<comment type="catalytic activity">
    <reaction evidence="14">
        <text>IMP + diphosphate = hypoxanthine + 5-phospho-alpha-D-ribose 1-diphosphate</text>
        <dbReference type="Rhea" id="RHEA:17973"/>
        <dbReference type="ChEBI" id="CHEBI:17368"/>
        <dbReference type="ChEBI" id="CHEBI:33019"/>
        <dbReference type="ChEBI" id="CHEBI:58017"/>
        <dbReference type="ChEBI" id="CHEBI:58053"/>
        <dbReference type="EC" id="2.4.2.8"/>
    </reaction>
    <physiologicalReaction direction="right-to-left" evidence="14">
        <dbReference type="Rhea" id="RHEA:17975"/>
    </physiologicalReaction>
</comment>
<evidence type="ECO:0000256" key="15">
    <source>
        <dbReference type="RuleBase" id="RU364099"/>
    </source>
</evidence>
<keyword evidence="7 15" id="KW-0328">Glycosyltransferase</keyword>
<evidence type="ECO:0000256" key="9">
    <source>
        <dbReference type="ARBA" id="ARBA00022723"/>
    </source>
</evidence>
<evidence type="ECO:0000313" key="17">
    <source>
        <dbReference type="EMBL" id="OLV15486.1"/>
    </source>
</evidence>
<evidence type="ECO:0000259" key="16">
    <source>
        <dbReference type="Pfam" id="PF00156"/>
    </source>
</evidence>
<dbReference type="OrthoDB" id="9802824at2"/>
<reference evidence="17 18" key="1">
    <citation type="submission" date="2017-01" db="EMBL/GenBank/DDBJ databases">
        <title>Genome Analysis of Deinococcus marmoris KOPRI26562.</title>
        <authorList>
            <person name="Kim J.H."/>
            <person name="Oh H.-M."/>
        </authorList>
    </citation>
    <scope>NUCLEOTIDE SEQUENCE [LARGE SCALE GENOMIC DNA]</scope>
    <source>
        <strain evidence="17 18">KOPRI26562</strain>
    </source>
</reference>
<comment type="pathway">
    <text evidence="3 15">Purine metabolism; IMP biosynthesis via salvage pathway; IMP from hypoxanthine: step 1/1.</text>
</comment>
<dbReference type="GO" id="GO:0004422">
    <property type="term" value="F:hypoxanthine phosphoribosyltransferase activity"/>
    <property type="evidence" value="ECO:0007669"/>
    <property type="project" value="InterPro"/>
</dbReference>
<evidence type="ECO:0000256" key="3">
    <source>
        <dbReference type="ARBA" id="ARBA00004669"/>
    </source>
</evidence>
<evidence type="ECO:0000256" key="13">
    <source>
        <dbReference type="ARBA" id="ARBA00048811"/>
    </source>
</evidence>
<evidence type="ECO:0000256" key="8">
    <source>
        <dbReference type="ARBA" id="ARBA00022679"/>
    </source>
</evidence>
<dbReference type="GO" id="GO:0006178">
    <property type="term" value="P:guanine salvage"/>
    <property type="evidence" value="ECO:0007669"/>
    <property type="project" value="TreeGrafter"/>
</dbReference>
<comment type="similarity">
    <text evidence="4 15">Belongs to the purine/pyrimidine phosphoribosyltransferase family.</text>
</comment>
<dbReference type="UniPathway" id="UPA00591">
    <property type="reaction ID" value="UER00648"/>
</dbReference>
<dbReference type="GO" id="GO:0052657">
    <property type="term" value="F:guanine phosphoribosyltransferase activity"/>
    <property type="evidence" value="ECO:0007669"/>
    <property type="project" value="UniProtKB-ARBA"/>
</dbReference>
<evidence type="ECO:0000256" key="1">
    <source>
        <dbReference type="ARBA" id="ARBA00001946"/>
    </source>
</evidence>
<dbReference type="InterPro" id="IPR000836">
    <property type="entry name" value="PRTase_dom"/>
</dbReference>
<comment type="cofactor">
    <cofactor evidence="1 15">
        <name>Mg(2+)</name>
        <dbReference type="ChEBI" id="CHEBI:18420"/>
    </cofactor>
</comment>
<comment type="subcellular location">
    <subcellularLocation>
        <location evidence="2 15">Cytoplasm</location>
    </subcellularLocation>
</comment>
<evidence type="ECO:0000256" key="14">
    <source>
        <dbReference type="ARBA" id="ARBA00049402"/>
    </source>
</evidence>
<evidence type="ECO:0000256" key="5">
    <source>
        <dbReference type="ARBA" id="ARBA00011895"/>
    </source>
</evidence>
<gene>
    <name evidence="17" type="ORF">BOO71_0014695</name>
</gene>
<dbReference type="InterPro" id="IPR005904">
    <property type="entry name" value="Hxn_phspho_trans"/>
</dbReference>
<dbReference type="PANTHER" id="PTHR43340:SF1">
    <property type="entry name" value="HYPOXANTHINE PHOSPHORIBOSYLTRANSFERASE"/>
    <property type="match status" value="1"/>
</dbReference>
<feature type="domain" description="Phosphoribosyltransferase" evidence="16">
    <location>
        <begin position="25"/>
        <end position="170"/>
    </location>
</feature>